<reference evidence="11" key="1">
    <citation type="journal article" date="2021" name="PeerJ">
        <title>Extensive microbial diversity within the chicken gut microbiome revealed by metagenomics and culture.</title>
        <authorList>
            <person name="Gilroy R."/>
            <person name="Ravi A."/>
            <person name="Getino M."/>
            <person name="Pursley I."/>
            <person name="Horton D.L."/>
            <person name="Alikhan N.F."/>
            <person name="Baker D."/>
            <person name="Gharbi K."/>
            <person name="Hall N."/>
            <person name="Watson M."/>
            <person name="Adriaenssens E.M."/>
            <person name="Foster-Nyarko E."/>
            <person name="Jarju S."/>
            <person name="Secka A."/>
            <person name="Antonio M."/>
            <person name="Oren A."/>
            <person name="Chaudhuri R.R."/>
            <person name="La Ragione R."/>
            <person name="Hildebrand F."/>
            <person name="Pallen M.J."/>
        </authorList>
    </citation>
    <scope>NUCLEOTIDE SEQUENCE</scope>
    <source>
        <strain evidence="11">CHK32-1732</strain>
    </source>
</reference>
<organism evidence="11 12">
    <name type="scientific">Candidatus Corynebacterium avicola</name>
    <dbReference type="NCBI Taxonomy" id="2838527"/>
    <lineage>
        <taxon>Bacteria</taxon>
        <taxon>Bacillati</taxon>
        <taxon>Actinomycetota</taxon>
        <taxon>Actinomycetes</taxon>
        <taxon>Mycobacteriales</taxon>
        <taxon>Corynebacteriaceae</taxon>
        <taxon>Corynebacterium</taxon>
    </lineage>
</organism>
<dbReference type="InterPro" id="IPR011712">
    <property type="entry name" value="Sig_transdc_His_kin_sub3_dim/P"/>
</dbReference>
<dbReference type="GO" id="GO:0046983">
    <property type="term" value="F:protein dimerization activity"/>
    <property type="evidence" value="ECO:0007669"/>
    <property type="project" value="InterPro"/>
</dbReference>
<keyword evidence="7" id="KW-0067">ATP-binding</keyword>
<comment type="caution">
    <text evidence="11">The sequence shown here is derived from an EMBL/GenBank/DDBJ whole genome shotgun (WGS) entry which is preliminary data.</text>
</comment>
<dbReference type="CDD" id="cd16917">
    <property type="entry name" value="HATPase_UhpB-NarQ-NarX-like"/>
    <property type="match status" value="1"/>
</dbReference>
<evidence type="ECO:0000259" key="10">
    <source>
        <dbReference type="Pfam" id="PF07730"/>
    </source>
</evidence>
<dbReference type="EC" id="2.7.13.3" evidence="2"/>
<feature type="transmembrane region" description="Helical" evidence="9">
    <location>
        <begin position="110"/>
        <end position="128"/>
    </location>
</feature>
<dbReference type="Pfam" id="PF07730">
    <property type="entry name" value="HisKA_3"/>
    <property type="match status" value="1"/>
</dbReference>
<keyword evidence="3" id="KW-0597">Phosphoprotein</keyword>
<dbReference type="GO" id="GO:0005524">
    <property type="term" value="F:ATP binding"/>
    <property type="evidence" value="ECO:0007669"/>
    <property type="project" value="UniProtKB-KW"/>
</dbReference>
<protein>
    <recommendedName>
        <fullName evidence="2">histidine kinase</fullName>
        <ecNumber evidence="2">2.7.13.3</ecNumber>
    </recommendedName>
</protein>
<proteinExistence type="predicted"/>
<keyword evidence="9" id="KW-1133">Transmembrane helix</keyword>
<keyword evidence="9" id="KW-0472">Membrane</keyword>
<evidence type="ECO:0000256" key="8">
    <source>
        <dbReference type="ARBA" id="ARBA00023012"/>
    </source>
</evidence>
<reference evidence="11" key="2">
    <citation type="submission" date="2021-04" db="EMBL/GenBank/DDBJ databases">
        <authorList>
            <person name="Gilroy R."/>
        </authorList>
    </citation>
    <scope>NUCLEOTIDE SEQUENCE</scope>
    <source>
        <strain evidence="11">CHK32-1732</strain>
    </source>
</reference>
<evidence type="ECO:0000313" key="11">
    <source>
        <dbReference type="EMBL" id="HIW92575.1"/>
    </source>
</evidence>
<evidence type="ECO:0000256" key="5">
    <source>
        <dbReference type="ARBA" id="ARBA00022741"/>
    </source>
</evidence>
<evidence type="ECO:0000256" key="4">
    <source>
        <dbReference type="ARBA" id="ARBA00022679"/>
    </source>
</evidence>
<evidence type="ECO:0000256" key="6">
    <source>
        <dbReference type="ARBA" id="ARBA00022777"/>
    </source>
</evidence>
<dbReference type="InterPro" id="IPR050482">
    <property type="entry name" value="Sensor_HK_TwoCompSys"/>
</dbReference>
<dbReference type="Proteomes" id="UP000824190">
    <property type="component" value="Unassembled WGS sequence"/>
</dbReference>
<feature type="transmembrane region" description="Helical" evidence="9">
    <location>
        <begin position="148"/>
        <end position="170"/>
    </location>
</feature>
<dbReference type="EMBL" id="DXGC01000112">
    <property type="protein sequence ID" value="HIW92575.1"/>
    <property type="molecule type" value="Genomic_DNA"/>
</dbReference>
<dbReference type="InterPro" id="IPR036890">
    <property type="entry name" value="HATPase_C_sf"/>
</dbReference>
<dbReference type="Gene3D" id="3.30.565.10">
    <property type="entry name" value="Histidine kinase-like ATPase, C-terminal domain"/>
    <property type="match status" value="1"/>
</dbReference>
<evidence type="ECO:0000256" key="2">
    <source>
        <dbReference type="ARBA" id="ARBA00012438"/>
    </source>
</evidence>
<keyword evidence="8" id="KW-0902">Two-component regulatory system</keyword>
<dbReference type="GO" id="GO:0000155">
    <property type="term" value="F:phosphorelay sensor kinase activity"/>
    <property type="evidence" value="ECO:0007669"/>
    <property type="project" value="InterPro"/>
</dbReference>
<keyword evidence="4" id="KW-0808">Transferase</keyword>
<keyword evidence="6 11" id="KW-0418">Kinase</keyword>
<comment type="catalytic activity">
    <reaction evidence="1">
        <text>ATP + protein L-histidine = ADP + protein N-phospho-L-histidine.</text>
        <dbReference type="EC" id="2.7.13.3"/>
    </reaction>
</comment>
<feature type="transmembrane region" description="Helical" evidence="9">
    <location>
        <begin position="12"/>
        <end position="31"/>
    </location>
</feature>
<name>A0A9D1RS63_9CORY</name>
<dbReference type="GO" id="GO:0016020">
    <property type="term" value="C:membrane"/>
    <property type="evidence" value="ECO:0007669"/>
    <property type="project" value="InterPro"/>
</dbReference>
<keyword evidence="5" id="KW-0547">Nucleotide-binding</keyword>
<evidence type="ECO:0000256" key="9">
    <source>
        <dbReference type="SAM" id="Phobius"/>
    </source>
</evidence>
<evidence type="ECO:0000313" key="12">
    <source>
        <dbReference type="Proteomes" id="UP000824190"/>
    </source>
</evidence>
<dbReference type="Gene3D" id="1.20.5.1930">
    <property type="match status" value="1"/>
</dbReference>
<evidence type="ECO:0000256" key="3">
    <source>
        <dbReference type="ARBA" id="ARBA00022553"/>
    </source>
</evidence>
<keyword evidence="9" id="KW-0812">Transmembrane</keyword>
<dbReference type="AlphaFoldDB" id="A0A9D1RS63"/>
<feature type="transmembrane region" description="Helical" evidence="9">
    <location>
        <begin position="68"/>
        <end position="98"/>
    </location>
</feature>
<gene>
    <name evidence="11" type="ORF">H9870_13060</name>
</gene>
<dbReference type="PANTHER" id="PTHR24421">
    <property type="entry name" value="NITRATE/NITRITE SENSOR PROTEIN NARX-RELATED"/>
    <property type="match status" value="1"/>
</dbReference>
<evidence type="ECO:0000256" key="7">
    <source>
        <dbReference type="ARBA" id="ARBA00022840"/>
    </source>
</evidence>
<accession>A0A9D1RS63</accession>
<sequence length="401" mass="43276">MSSTKFWRDRGFWLQLVIQCAAFVLFGVTDASNGFIDGQSTGGWILVAGYVLVFIGLMTQRWRPETGLVIVAVGLLAATVSMAGVYILAYLVVCYESWFISAFIRRRRKMWLTLLLTGSVGSVIVFMLTDVYGPEPVDGVEAPGLSEFLFAIVMISMVAVLSIGLFWQLGMTTRRQQERMETLATRVELAASAERTRIAREMHDIVAHSLTAVIAQADGGRYAGRKDPQKAIEALDTISSTGRDALTQMRQLLSVLRDDSGANSRGTDAPPGLAGVPALVEDAERAGLVVDYKVLGNPVEVDVAVGLSVFRTVQESLTNILKHAGPTKCRVQLDWNVPGKLRITVDNAPGDGLVGDQLSSDGRGQGLVGLRERAGIHGGTADWGASEIYVGGWCVEVTVEV</sequence>
<evidence type="ECO:0000256" key="1">
    <source>
        <dbReference type="ARBA" id="ARBA00000085"/>
    </source>
</evidence>
<feature type="domain" description="Signal transduction histidine kinase subgroup 3 dimerisation and phosphoacceptor" evidence="10">
    <location>
        <begin position="194"/>
        <end position="259"/>
    </location>
</feature>
<dbReference type="PANTHER" id="PTHR24421:SF10">
    <property type="entry name" value="NITRATE_NITRITE SENSOR PROTEIN NARQ"/>
    <property type="match status" value="1"/>
</dbReference>
<feature type="transmembrane region" description="Helical" evidence="9">
    <location>
        <begin position="43"/>
        <end position="62"/>
    </location>
</feature>